<keyword evidence="3 7" id="KW-0808">Transferase</keyword>
<evidence type="ECO:0000313" key="7">
    <source>
        <dbReference type="EMBL" id="RWR94840.1"/>
    </source>
</evidence>
<evidence type="ECO:0000256" key="4">
    <source>
        <dbReference type="ARBA" id="ARBA00023180"/>
    </source>
</evidence>
<dbReference type="InterPro" id="IPR007657">
    <property type="entry name" value="Glycosyltransferase_61"/>
</dbReference>
<dbReference type="Proteomes" id="UP000283530">
    <property type="component" value="Unassembled WGS sequence"/>
</dbReference>
<accession>A0A443PVR2</accession>
<proteinExistence type="predicted"/>
<reference evidence="7 8" key="1">
    <citation type="journal article" date="2019" name="Nat. Plants">
        <title>Stout camphor tree genome fills gaps in understanding of flowering plant genome evolution.</title>
        <authorList>
            <person name="Chaw S.M."/>
            <person name="Liu Y.C."/>
            <person name="Wu Y.W."/>
            <person name="Wang H.Y."/>
            <person name="Lin C.I."/>
            <person name="Wu C.S."/>
            <person name="Ke H.M."/>
            <person name="Chang L.Y."/>
            <person name="Hsu C.Y."/>
            <person name="Yang H.T."/>
            <person name="Sudianto E."/>
            <person name="Hsu M.H."/>
            <person name="Wu K.P."/>
            <person name="Wang L.N."/>
            <person name="Leebens-Mack J.H."/>
            <person name="Tsai I.J."/>
        </authorList>
    </citation>
    <scope>NUCLEOTIDE SEQUENCE [LARGE SCALE GENOMIC DNA]</scope>
    <source>
        <strain evidence="8">cv. Chaw 1501</strain>
        <tissue evidence="7">Young leaves</tissue>
    </source>
</reference>
<name>A0A443PVR2_9MAGN</name>
<feature type="region of interest" description="Disordered" evidence="5">
    <location>
        <begin position="61"/>
        <end position="82"/>
    </location>
</feature>
<evidence type="ECO:0000313" key="8">
    <source>
        <dbReference type="Proteomes" id="UP000283530"/>
    </source>
</evidence>
<gene>
    <name evidence="7" type="ORF">CKAN_02415300</name>
</gene>
<dbReference type="GO" id="GO:0000139">
    <property type="term" value="C:Golgi membrane"/>
    <property type="evidence" value="ECO:0007669"/>
    <property type="project" value="UniProtKB-SubCell"/>
</dbReference>
<dbReference type="OrthoDB" id="529273at2759"/>
<feature type="compositionally biased region" description="Basic and acidic residues" evidence="5">
    <location>
        <begin position="69"/>
        <end position="78"/>
    </location>
</feature>
<evidence type="ECO:0000256" key="2">
    <source>
        <dbReference type="ARBA" id="ARBA00022676"/>
    </source>
</evidence>
<protein>
    <submittedName>
        <fullName evidence="7">Protein O-linked-mannose beta-1,4-N-acetylglucosaminyltransferase 2</fullName>
    </submittedName>
</protein>
<dbReference type="AlphaFoldDB" id="A0A443PVR2"/>
<dbReference type="PANTHER" id="PTHR20961">
    <property type="entry name" value="GLYCOSYLTRANSFERASE"/>
    <property type="match status" value="1"/>
</dbReference>
<dbReference type="EMBL" id="QPKB01000011">
    <property type="protein sequence ID" value="RWR94840.1"/>
    <property type="molecule type" value="Genomic_DNA"/>
</dbReference>
<evidence type="ECO:0000256" key="3">
    <source>
        <dbReference type="ARBA" id="ARBA00022679"/>
    </source>
</evidence>
<dbReference type="Pfam" id="PF04577">
    <property type="entry name" value="Glyco_transf_61"/>
    <property type="match status" value="1"/>
</dbReference>
<dbReference type="GO" id="GO:0016763">
    <property type="term" value="F:pentosyltransferase activity"/>
    <property type="evidence" value="ECO:0007669"/>
    <property type="project" value="UniProtKB-ARBA"/>
</dbReference>
<comment type="caution">
    <text evidence="7">The sequence shown here is derived from an EMBL/GenBank/DDBJ whole genome shotgun (WGS) entry which is preliminary data.</text>
</comment>
<evidence type="ECO:0000256" key="1">
    <source>
        <dbReference type="ARBA" id="ARBA00004323"/>
    </source>
</evidence>
<sequence>MRRLRSFIHKETRKLGHMSIVAFIFLSLCVFSFLKARFCPGTLENLHVPVNTHVQMIITETESSTSQSVEKRRTEDSQKPTCTEWGTRSITCEMVGEVMIEGNSSTVYIPSYDSTSEQGEWKIKPYNRKGDPIAMSRVSEVLIKPSLRHEQMPHCTQNHSVPAIIFSLGGFTGNLFHDFTDVLIPLFITAHQFHGEVQFIIIDSKPWWIHKFRLILKQLSKYEIIELNNNEEVHCLQGRVIVGTNFHKELGVYPSKSPNGYSMSDFKELLRRSFSLERGTAIQIGDEFKRRPKLLIISRARSRKFVNERVMVEMAKSLGYDVVVAEANSSTNISKFARLVNSCDVLMGVHGAGLTNMVFLPHGAVIIQVIPFGRLEWLAGASFKEPAMDMKLNYLEYRIQEEESTLAQQYPQDHPVIKDPLSIHKQGWMALKTVYLDNQDVKPNLGKLRNTLIEALKYLRKPN</sequence>
<evidence type="ECO:0000259" key="6">
    <source>
        <dbReference type="Pfam" id="PF04577"/>
    </source>
</evidence>
<keyword evidence="4" id="KW-0325">Glycoprotein</keyword>
<keyword evidence="2 7" id="KW-0328">Glycosyltransferase</keyword>
<feature type="domain" description="Glycosyltransferase 61 catalytic" evidence="6">
    <location>
        <begin position="177"/>
        <end position="367"/>
    </location>
</feature>
<organism evidence="7 8">
    <name type="scientific">Cinnamomum micranthum f. kanehirae</name>
    <dbReference type="NCBI Taxonomy" id="337451"/>
    <lineage>
        <taxon>Eukaryota</taxon>
        <taxon>Viridiplantae</taxon>
        <taxon>Streptophyta</taxon>
        <taxon>Embryophyta</taxon>
        <taxon>Tracheophyta</taxon>
        <taxon>Spermatophyta</taxon>
        <taxon>Magnoliopsida</taxon>
        <taxon>Magnoliidae</taxon>
        <taxon>Laurales</taxon>
        <taxon>Lauraceae</taxon>
        <taxon>Cinnamomum</taxon>
    </lineage>
</organism>
<dbReference type="InterPro" id="IPR049625">
    <property type="entry name" value="Glyco_transf_61_cat"/>
</dbReference>
<dbReference type="STRING" id="337451.A0A443PVR2"/>
<dbReference type="PANTHER" id="PTHR20961:SF100">
    <property type="entry name" value="OS02G0331200 PROTEIN"/>
    <property type="match status" value="1"/>
</dbReference>
<evidence type="ECO:0000256" key="5">
    <source>
        <dbReference type="SAM" id="MobiDB-lite"/>
    </source>
</evidence>
<keyword evidence="8" id="KW-1185">Reference proteome</keyword>
<comment type="subcellular location">
    <subcellularLocation>
        <location evidence="1">Golgi apparatus membrane</location>
        <topology evidence="1">Single-pass type II membrane protein</topology>
    </subcellularLocation>
</comment>